<dbReference type="PANTHER" id="PTHR43734">
    <property type="entry name" value="PHYTOENE DESATURASE"/>
    <property type="match status" value="1"/>
</dbReference>
<evidence type="ECO:0000313" key="5">
    <source>
        <dbReference type="Proteomes" id="UP000194000"/>
    </source>
</evidence>
<dbReference type="PRINTS" id="PR00757">
    <property type="entry name" value="AMINEOXDASEF"/>
</dbReference>
<comment type="caution">
    <text evidence="4">The sequence shown here is derived from an EMBL/GenBank/DDBJ whole genome shotgun (WGS) entry which is preliminary data.</text>
</comment>
<gene>
    <name evidence="4" type="ORF">AWC06_20085</name>
</gene>
<dbReference type="Gene3D" id="3.50.50.60">
    <property type="entry name" value="FAD/NAD(P)-binding domain"/>
    <property type="match status" value="1"/>
</dbReference>
<dbReference type="InterPro" id="IPR002937">
    <property type="entry name" value="Amino_oxidase"/>
</dbReference>
<dbReference type="AlphaFoldDB" id="A0A1X1UPB7"/>
<keyword evidence="2" id="KW-0560">Oxidoreductase</keyword>
<dbReference type="STRING" id="1260918.AWC06_20085"/>
<comment type="cofactor">
    <cofactor evidence="1">
        <name>FAD</name>
        <dbReference type="ChEBI" id="CHEBI:57692"/>
    </cofactor>
</comment>
<name>A0A1X1UPB7_9MYCO</name>
<evidence type="ECO:0000313" key="4">
    <source>
        <dbReference type="EMBL" id="ORV58683.1"/>
    </source>
</evidence>
<dbReference type="InterPro" id="IPR036188">
    <property type="entry name" value="FAD/NAD-bd_sf"/>
</dbReference>
<dbReference type="Pfam" id="PF01593">
    <property type="entry name" value="Amino_oxidase"/>
    <property type="match status" value="1"/>
</dbReference>
<dbReference type="InterPro" id="IPR001613">
    <property type="entry name" value="Flavin_amine_oxidase"/>
</dbReference>
<evidence type="ECO:0000259" key="3">
    <source>
        <dbReference type="Pfam" id="PF01593"/>
    </source>
</evidence>
<dbReference type="EMBL" id="LQOW01000026">
    <property type="protein sequence ID" value="ORV58683.1"/>
    <property type="molecule type" value="Genomic_DNA"/>
</dbReference>
<dbReference type="SUPFAM" id="SSF51905">
    <property type="entry name" value="FAD/NAD(P)-binding domain"/>
    <property type="match status" value="1"/>
</dbReference>
<dbReference type="GO" id="GO:0016491">
    <property type="term" value="F:oxidoreductase activity"/>
    <property type="evidence" value="ECO:0007669"/>
    <property type="project" value="UniProtKB-KW"/>
</dbReference>
<dbReference type="PANTHER" id="PTHR43734:SF1">
    <property type="entry name" value="PHYTOENE DESATURASE"/>
    <property type="match status" value="1"/>
</dbReference>
<feature type="domain" description="Amine oxidase" evidence="3">
    <location>
        <begin position="15"/>
        <end position="430"/>
    </location>
</feature>
<evidence type="ECO:0000256" key="1">
    <source>
        <dbReference type="ARBA" id="ARBA00001974"/>
    </source>
</evidence>
<dbReference type="Proteomes" id="UP000194000">
    <property type="component" value="Unassembled WGS sequence"/>
</dbReference>
<keyword evidence="5" id="KW-1185">Reference proteome</keyword>
<proteinExistence type="predicted"/>
<reference evidence="4 5" key="1">
    <citation type="submission" date="2016-01" db="EMBL/GenBank/DDBJ databases">
        <title>The new phylogeny of the genus Mycobacterium.</title>
        <authorList>
            <person name="Tarcisio F."/>
            <person name="Conor M."/>
            <person name="Antonella G."/>
            <person name="Elisabetta G."/>
            <person name="Giulia F.S."/>
            <person name="Sara T."/>
            <person name="Anna F."/>
            <person name="Clotilde B."/>
            <person name="Roberto B."/>
            <person name="Veronica D.S."/>
            <person name="Fabio R."/>
            <person name="Monica P."/>
            <person name="Olivier J."/>
            <person name="Enrico T."/>
            <person name="Nicola S."/>
        </authorList>
    </citation>
    <scope>NUCLEOTIDE SEQUENCE [LARGE SCALE GENOMIC DNA]</scope>
    <source>
        <strain evidence="4 5">DSM 45731</strain>
    </source>
</reference>
<accession>A0A1X1UPB7</accession>
<evidence type="ECO:0000256" key="2">
    <source>
        <dbReference type="ARBA" id="ARBA00023002"/>
    </source>
</evidence>
<organism evidence="4 5">
    <name type="scientific">Mycobacterium fragae</name>
    <dbReference type="NCBI Taxonomy" id="1260918"/>
    <lineage>
        <taxon>Bacteria</taxon>
        <taxon>Bacillati</taxon>
        <taxon>Actinomycetota</taxon>
        <taxon>Actinomycetes</taxon>
        <taxon>Mycobacteriales</taxon>
        <taxon>Mycobacteriaceae</taxon>
        <taxon>Mycobacterium</taxon>
    </lineage>
</organism>
<dbReference type="RefSeq" id="WP_227371046.1">
    <property type="nucleotide sequence ID" value="NZ_JACKVI010000009.1"/>
</dbReference>
<dbReference type="Gene3D" id="3.90.660.50">
    <property type="match status" value="1"/>
</dbReference>
<sequence>MQQYKCDIAIVGSGIGGLAAGALLSNAGYRVIVVEKMPFFGGRCATLDFQGYKIDTGVSLVVDEVHGTLCREVGVDFEFRGVDPLLVCHLKGKDYPFGTAEGMATLISDASRDEAEMGRVFQAMMNAVTWTEPSSSMSFLDWIMQYTDNPDLLAVFQCLVTSIFGLRLSEVPAGAYFRMIAETEKAGLKTSGFPLHGGGAVSNALVKAIRARGGDVWRHCPALRVNVDNGRATGVLVTRRGKECGIQAQAVISNAGPRQTLELVGTERLSAGYVKEVESLKSVPIIRVAATSDEALMEGSSVRLLTEARRMLLVWTPSNGNPHIAPEGKHLLAGFAFPASAYPPFDFEDDIKLCLQDLRDFIPGFDERAEILRIDTFHGDWPEYGTHSGYGLPLKTPVEGLYLVGDTTAPLGWFGSPAAVKSARLATADVMQRYQPCPLE</sequence>
<protein>
    <recommendedName>
        <fullName evidence="3">Amine oxidase domain-containing protein</fullName>
    </recommendedName>
</protein>